<evidence type="ECO:0000313" key="8">
    <source>
        <dbReference type="Proteomes" id="UP000066529"/>
    </source>
</evidence>
<dbReference type="PRINTS" id="PR00469">
    <property type="entry name" value="PNDRDTASEII"/>
</dbReference>
<dbReference type="HOGENOM" id="CLU_031864_5_3_2"/>
<accession>A0A0E3H8M4</accession>
<dbReference type="PANTHER" id="PTHR48105">
    <property type="entry name" value="THIOREDOXIN REDUCTASE 1-RELATED-RELATED"/>
    <property type="match status" value="1"/>
</dbReference>
<dbReference type="Pfam" id="PF07992">
    <property type="entry name" value="Pyr_redox_2"/>
    <property type="match status" value="1"/>
</dbReference>
<dbReference type="GO" id="GO:0005737">
    <property type="term" value="C:cytoplasm"/>
    <property type="evidence" value="ECO:0007669"/>
    <property type="project" value="InterPro"/>
</dbReference>
<evidence type="ECO:0000259" key="6">
    <source>
        <dbReference type="Pfam" id="PF07992"/>
    </source>
</evidence>
<dbReference type="KEGG" id="mthr:MSTHT_0851"/>
<dbReference type="Proteomes" id="UP000066529">
    <property type="component" value="Chromosome"/>
</dbReference>
<keyword evidence="4" id="KW-1015">Disulfide bond</keyword>
<feature type="domain" description="FAD/NAD(P)-binding" evidence="6">
    <location>
        <begin position="2"/>
        <end position="290"/>
    </location>
</feature>
<dbReference type="RefSeq" id="WP_048166743.1">
    <property type="nucleotide sequence ID" value="NZ_CP009501.1"/>
</dbReference>
<reference evidence="7 8" key="1">
    <citation type="submission" date="2014-07" db="EMBL/GenBank/DDBJ databases">
        <title>Methanogenic archaea and the global carbon cycle.</title>
        <authorList>
            <person name="Henriksen J.R."/>
            <person name="Luke J."/>
            <person name="Reinhart S."/>
            <person name="Benedict M.N."/>
            <person name="Youngblut N.D."/>
            <person name="Metcalf M.E."/>
            <person name="Whitaker R.J."/>
            <person name="Metcalf W.W."/>
        </authorList>
    </citation>
    <scope>NUCLEOTIDE SEQUENCE [LARGE SCALE GENOMIC DNA]</scope>
    <source>
        <strain evidence="8">ATCC 43570 / DSM 1825 / OCM 12 / VKM B-1830 / TM-1</strain>
    </source>
</reference>
<dbReference type="EMBL" id="CP009501">
    <property type="protein sequence ID" value="AKB12609.1"/>
    <property type="molecule type" value="Genomic_DNA"/>
</dbReference>
<evidence type="ECO:0000256" key="4">
    <source>
        <dbReference type="ARBA" id="ARBA00023157"/>
    </source>
</evidence>
<evidence type="ECO:0000256" key="1">
    <source>
        <dbReference type="ARBA" id="ARBA00022630"/>
    </source>
</evidence>
<dbReference type="PATRIC" id="fig|523844.20.peg.1096"/>
<name>A0A0E3H8M4_METTT</name>
<dbReference type="AlphaFoldDB" id="A0A0E3H8M4"/>
<proteinExistence type="predicted"/>
<dbReference type="GO" id="GO:0004791">
    <property type="term" value="F:thioredoxin-disulfide reductase (NADPH) activity"/>
    <property type="evidence" value="ECO:0007669"/>
    <property type="project" value="UniProtKB-EC"/>
</dbReference>
<evidence type="ECO:0000256" key="5">
    <source>
        <dbReference type="ARBA" id="ARBA00023284"/>
    </source>
</evidence>
<dbReference type="InterPro" id="IPR036188">
    <property type="entry name" value="FAD/NAD-bd_sf"/>
</dbReference>
<dbReference type="EC" id="1.8.1.9" evidence="7"/>
<evidence type="ECO:0000256" key="3">
    <source>
        <dbReference type="ARBA" id="ARBA00023002"/>
    </source>
</evidence>
<evidence type="ECO:0000313" key="7">
    <source>
        <dbReference type="EMBL" id="AKB12609.1"/>
    </source>
</evidence>
<dbReference type="STRING" id="523844.MSTHT_0851"/>
<keyword evidence="3 7" id="KW-0560">Oxidoreductase</keyword>
<dbReference type="NCBIfam" id="TIGR01292">
    <property type="entry name" value="TRX_reduct"/>
    <property type="match status" value="1"/>
</dbReference>
<organism evidence="7 8">
    <name type="scientific">Methanosarcina thermophila (strain ATCC 43570 / DSM 1825 / OCM 12 / VKM B-1830 / TM-1)</name>
    <dbReference type="NCBI Taxonomy" id="523844"/>
    <lineage>
        <taxon>Archaea</taxon>
        <taxon>Methanobacteriati</taxon>
        <taxon>Methanobacteriota</taxon>
        <taxon>Stenosarchaea group</taxon>
        <taxon>Methanomicrobia</taxon>
        <taxon>Methanosarcinales</taxon>
        <taxon>Methanosarcinaceae</taxon>
        <taxon>Methanosarcina</taxon>
    </lineage>
</organism>
<dbReference type="SUPFAM" id="SSF51905">
    <property type="entry name" value="FAD/NAD(P)-binding domain"/>
    <property type="match status" value="1"/>
</dbReference>
<dbReference type="PRINTS" id="PR00368">
    <property type="entry name" value="FADPNR"/>
</dbReference>
<keyword evidence="2" id="KW-0274">FAD</keyword>
<evidence type="ECO:0000256" key="2">
    <source>
        <dbReference type="ARBA" id="ARBA00022827"/>
    </source>
</evidence>
<dbReference type="InterPro" id="IPR050097">
    <property type="entry name" value="Ferredoxin-NADP_redctase_2"/>
</dbReference>
<protein>
    <submittedName>
        <fullName evidence="7">Thioredoxin reductase</fullName>
        <ecNumber evidence="7">1.8.1.9</ecNumber>
    </submittedName>
</protein>
<dbReference type="OrthoDB" id="27340at2157"/>
<dbReference type="InterPro" id="IPR023753">
    <property type="entry name" value="FAD/NAD-binding_dom"/>
</dbReference>
<dbReference type="InterPro" id="IPR008255">
    <property type="entry name" value="Pyr_nucl-diS_OxRdtase_2_AS"/>
</dbReference>
<keyword evidence="5" id="KW-0676">Redox-active center</keyword>
<dbReference type="GeneID" id="41603800"/>
<sequence length="309" mass="33483">MYDLIIVGGGPAGLTAGIYAVRFGLNTLILERSEISGQIALADIVENYPGFPSISGLELMENYKKHAQEVGVETKITEVLSVRTEGDKKIVSTDGGDLESKAVIIATGANPKPLNVPGEKEFISKGVSYCATCDGPFFKNKTVVIVGGGNSAVTDALFLSKIARKVYLIHRRDQLRAAKVLKDRAFATPNIEFIFNTLVLEIIGSSGEIRRVEKVIIKNLKSGEQRELATDGVFIYVGIHPNTEIIDVDKDEEGFIKTDRFLETSQKGIYAAGDCRDTPIWQLVAAVRDGALAATSANAYIESLKKDVT</sequence>
<gene>
    <name evidence="7" type="ORF">MSTHT_0851</name>
</gene>
<dbReference type="InterPro" id="IPR005982">
    <property type="entry name" value="Thioredox_Rdtase"/>
</dbReference>
<dbReference type="GO" id="GO:0019430">
    <property type="term" value="P:removal of superoxide radicals"/>
    <property type="evidence" value="ECO:0007669"/>
    <property type="project" value="InterPro"/>
</dbReference>
<keyword evidence="1" id="KW-0285">Flavoprotein</keyword>
<dbReference type="PROSITE" id="PS00573">
    <property type="entry name" value="PYRIDINE_REDOX_2"/>
    <property type="match status" value="1"/>
</dbReference>
<dbReference type="Gene3D" id="3.50.50.60">
    <property type="entry name" value="FAD/NAD(P)-binding domain"/>
    <property type="match status" value="2"/>
</dbReference>